<dbReference type="AlphaFoldDB" id="A0A5B7TXM6"/>
<dbReference type="GO" id="GO:1990281">
    <property type="term" value="C:efflux pump complex"/>
    <property type="evidence" value="ECO:0007669"/>
    <property type="project" value="TreeGrafter"/>
</dbReference>
<keyword evidence="11" id="KW-1185">Reference proteome</keyword>
<dbReference type="GO" id="GO:0009279">
    <property type="term" value="C:cell outer membrane"/>
    <property type="evidence" value="ECO:0007669"/>
    <property type="project" value="UniProtKB-SubCell"/>
</dbReference>
<keyword evidence="9" id="KW-0732">Signal</keyword>
<dbReference type="Pfam" id="PF02321">
    <property type="entry name" value="OEP"/>
    <property type="match status" value="2"/>
</dbReference>
<evidence type="ECO:0000256" key="3">
    <source>
        <dbReference type="ARBA" id="ARBA00022448"/>
    </source>
</evidence>
<keyword evidence="3" id="KW-0813">Transport</keyword>
<name>A0A5B7TXM6_9FLAO</name>
<dbReference type="InterPro" id="IPR051906">
    <property type="entry name" value="TolC-like"/>
</dbReference>
<evidence type="ECO:0000256" key="1">
    <source>
        <dbReference type="ARBA" id="ARBA00004442"/>
    </source>
</evidence>
<sequence length="452" mass="51459">MTLKNHIFFLLFVLIANTISAQKTWTLDECVAYAVEHNLALNNIKYNSDSNKETYKQSIRNLLPNLIGSSDYNIRYGRSVNGFTNDIINTDFFSNNYSLSSSVDIFQGFQKLNSIKASKFLYKAAKEDVLQEKYLLAFRVMSAFYDIRFYEGLLLISEDQVKVSETNYNLVKRKVELGLKAGADLYEAESVLLTDQLAATQSKNSLETAQLKLIQEMNLEGQTSITINTALDEITATESNSPVTDLDTIYNTATSFIPFIKAEKLRTEAAKKEVAIARGNLYPSISLFAGYGTGYYETNVDDTDHIIPFNTQFKDNASRYVGISVTVPIFNRWSGRSNIKQQKIELQRAHNNLDIQKQELYKLIQQLVQDQKSFTVESEQSTKKMKAQELTFAIAQKKYEKGMINAIELYQAKNLYTTSQNENLQVKLQLKVTEKTLDFYKGLPVFDSIDKN</sequence>
<accession>A0A5B7TXM6</accession>
<keyword evidence="7" id="KW-0998">Cell outer membrane</keyword>
<evidence type="ECO:0000256" key="6">
    <source>
        <dbReference type="ARBA" id="ARBA00023136"/>
    </source>
</evidence>
<keyword evidence="8" id="KW-0175">Coiled coil</keyword>
<feature type="coiled-coil region" evidence="8">
    <location>
        <begin position="339"/>
        <end position="366"/>
    </location>
</feature>
<evidence type="ECO:0000313" key="10">
    <source>
        <dbReference type="EMBL" id="QCX39597.1"/>
    </source>
</evidence>
<evidence type="ECO:0000256" key="9">
    <source>
        <dbReference type="SAM" id="SignalP"/>
    </source>
</evidence>
<dbReference type="RefSeq" id="WP_138950445.1">
    <property type="nucleotide sequence ID" value="NZ_CP040749.1"/>
</dbReference>
<dbReference type="OrthoDB" id="9811587at2"/>
<keyword evidence="4" id="KW-1134">Transmembrane beta strand</keyword>
<dbReference type="EMBL" id="CP040749">
    <property type="protein sequence ID" value="QCX39597.1"/>
    <property type="molecule type" value="Genomic_DNA"/>
</dbReference>
<comment type="subcellular location">
    <subcellularLocation>
        <location evidence="1">Cell outer membrane</location>
    </subcellularLocation>
</comment>
<evidence type="ECO:0000313" key="11">
    <source>
        <dbReference type="Proteomes" id="UP000306229"/>
    </source>
</evidence>
<organism evidence="10 11">
    <name type="scientific">Aureibaculum algae</name>
    <dbReference type="NCBI Taxonomy" id="2584122"/>
    <lineage>
        <taxon>Bacteria</taxon>
        <taxon>Pseudomonadati</taxon>
        <taxon>Bacteroidota</taxon>
        <taxon>Flavobacteriia</taxon>
        <taxon>Flavobacteriales</taxon>
        <taxon>Flavobacteriaceae</taxon>
        <taxon>Aureibaculum</taxon>
    </lineage>
</organism>
<keyword evidence="6" id="KW-0472">Membrane</keyword>
<evidence type="ECO:0000256" key="5">
    <source>
        <dbReference type="ARBA" id="ARBA00022692"/>
    </source>
</evidence>
<feature type="chain" id="PRO_5022970727" evidence="9">
    <location>
        <begin position="22"/>
        <end position="452"/>
    </location>
</feature>
<keyword evidence="5" id="KW-0812">Transmembrane</keyword>
<evidence type="ECO:0000256" key="8">
    <source>
        <dbReference type="SAM" id="Coils"/>
    </source>
</evidence>
<dbReference type="PANTHER" id="PTHR30026:SF20">
    <property type="entry name" value="OUTER MEMBRANE PROTEIN TOLC"/>
    <property type="match status" value="1"/>
</dbReference>
<dbReference type="GO" id="GO:0015562">
    <property type="term" value="F:efflux transmembrane transporter activity"/>
    <property type="evidence" value="ECO:0007669"/>
    <property type="project" value="InterPro"/>
</dbReference>
<evidence type="ECO:0000256" key="2">
    <source>
        <dbReference type="ARBA" id="ARBA00007613"/>
    </source>
</evidence>
<dbReference type="Gene3D" id="1.20.1600.10">
    <property type="entry name" value="Outer membrane efflux proteins (OEP)"/>
    <property type="match status" value="1"/>
</dbReference>
<dbReference type="KEGG" id="fbe:FF125_14520"/>
<feature type="signal peptide" evidence="9">
    <location>
        <begin position="1"/>
        <end position="21"/>
    </location>
</feature>
<dbReference type="InterPro" id="IPR003423">
    <property type="entry name" value="OMP_efflux"/>
</dbReference>
<dbReference type="GO" id="GO:0015288">
    <property type="term" value="F:porin activity"/>
    <property type="evidence" value="ECO:0007669"/>
    <property type="project" value="TreeGrafter"/>
</dbReference>
<gene>
    <name evidence="10" type="ORF">FF125_14520</name>
</gene>
<dbReference type="PANTHER" id="PTHR30026">
    <property type="entry name" value="OUTER MEMBRANE PROTEIN TOLC"/>
    <property type="match status" value="1"/>
</dbReference>
<comment type="similarity">
    <text evidence="2">Belongs to the outer membrane factor (OMF) (TC 1.B.17) family.</text>
</comment>
<reference evidence="10 11" key="1">
    <citation type="submission" date="2019-05" db="EMBL/GenBank/DDBJ databases">
        <title>Algicella ahnfeltiae gen. nov., sp. nov., a novel marine bacterium of the family Flavobacteriaceae isolated from a red alga.</title>
        <authorList>
            <person name="Nedashkovskaya O.I."/>
            <person name="Kukhlevskiy A.D."/>
            <person name="Kim S.-G."/>
            <person name="Zhukova N.V."/>
            <person name="Mikhailov V.V."/>
        </authorList>
    </citation>
    <scope>NUCLEOTIDE SEQUENCE [LARGE SCALE GENOMIC DNA]</scope>
    <source>
        <strain evidence="10 11">10Alg115</strain>
    </source>
</reference>
<proteinExistence type="inferred from homology"/>
<dbReference type="SUPFAM" id="SSF56954">
    <property type="entry name" value="Outer membrane efflux proteins (OEP)"/>
    <property type="match status" value="1"/>
</dbReference>
<evidence type="ECO:0000256" key="4">
    <source>
        <dbReference type="ARBA" id="ARBA00022452"/>
    </source>
</evidence>
<evidence type="ECO:0000256" key="7">
    <source>
        <dbReference type="ARBA" id="ARBA00023237"/>
    </source>
</evidence>
<dbReference type="Proteomes" id="UP000306229">
    <property type="component" value="Chromosome"/>
</dbReference>
<protein>
    <submittedName>
        <fullName evidence="10">TolC family protein</fullName>
    </submittedName>
</protein>